<evidence type="ECO:0000313" key="5">
    <source>
        <dbReference type="EMBL" id="KAH8503892.1"/>
    </source>
</evidence>
<dbReference type="InterPro" id="IPR036322">
    <property type="entry name" value="WD40_repeat_dom_sf"/>
</dbReference>
<dbReference type="AlphaFoldDB" id="A0A8T2YFU3"/>
<evidence type="ECO:0000256" key="4">
    <source>
        <dbReference type="PROSITE-ProRule" id="PRU00221"/>
    </source>
</evidence>
<organism evidence="5 6">
    <name type="scientific">Populus deltoides</name>
    <name type="common">Eastern poplar</name>
    <name type="synonym">Eastern cottonwood</name>
    <dbReference type="NCBI Taxonomy" id="3696"/>
    <lineage>
        <taxon>Eukaryota</taxon>
        <taxon>Viridiplantae</taxon>
        <taxon>Streptophyta</taxon>
        <taxon>Embryophyta</taxon>
        <taxon>Tracheophyta</taxon>
        <taxon>Spermatophyta</taxon>
        <taxon>Magnoliopsida</taxon>
        <taxon>eudicotyledons</taxon>
        <taxon>Gunneridae</taxon>
        <taxon>Pentapetalae</taxon>
        <taxon>rosids</taxon>
        <taxon>fabids</taxon>
        <taxon>Malpighiales</taxon>
        <taxon>Salicaceae</taxon>
        <taxon>Saliceae</taxon>
        <taxon>Populus</taxon>
    </lineage>
</organism>
<evidence type="ECO:0000256" key="1">
    <source>
        <dbReference type="ARBA" id="ARBA00009728"/>
    </source>
</evidence>
<evidence type="ECO:0008006" key="7">
    <source>
        <dbReference type="Google" id="ProtNLM"/>
    </source>
</evidence>
<dbReference type="InterPro" id="IPR015943">
    <property type="entry name" value="WD40/YVTN_repeat-like_dom_sf"/>
</dbReference>
<dbReference type="InterPro" id="IPR019775">
    <property type="entry name" value="WD40_repeat_CS"/>
</dbReference>
<dbReference type="Gene3D" id="2.130.10.10">
    <property type="entry name" value="YVTN repeat-like/Quinoprotein amine dehydrogenase"/>
    <property type="match status" value="2"/>
</dbReference>
<dbReference type="Pfam" id="PF00400">
    <property type="entry name" value="WD40"/>
    <property type="match status" value="3"/>
</dbReference>
<dbReference type="GO" id="GO:0000347">
    <property type="term" value="C:THO complex"/>
    <property type="evidence" value="ECO:0007669"/>
    <property type="project" value="TreeGrafter"/>
</dbReference>
<keyword evidence="2 4" id="KW-0853">WD repeat</keyword>
<dbReference type="SUPFAM" id="SSF50978">
    <property type="entry name" value="WD40 repeat-like"/>
    <property type="match status" value="1"/>
</dbReference>
<dbReference type="PROSITE" id="PS50294">
    <property type="entry name" value="WD_REPEATS_REGION"/>
    <property type="match status" value="1"/>
</dbReference>
<feature type="repeat" description="WD" evidence="4">
    <location>
        <begin position="142"/>
        <end position="183"/>
    </location>
</feature>
<keyword evidence="3" id="KW-0677">Repeat</keyword>
<dbReference type="InterPro" id="IPR042626">
    <property type="entry name" value="THOC6"/>
</dbReference>
<dbReference type="GO" id="GO:0006406">
    <property type="term" value="P:mRNA export from nucleus"/>
    <property type="evidence" value="ECO:0007669"/>
    <property type="project" value="TreeGrafter"/>
</dbReference>
<comment type="caution">
    <text evidence="5">The sequence shown here is derived from an EMBL/GenBank/DDBJ whole genome shotgun (WGS) entry which is preliminary data.</text>
</comment>
<gene>
    <name evidence="5" type="ORF">H0E87_014947</name>
</gene>
<keyword evidence="6" id="KW-1185">Reference proteome</keyword>
<dbReference type="InterPro" id="IPR001680">
    <property type="entry name" value="WD40_rpt"/>
</dbReference>
<evidence type="ECO:0000313" key="6">
    <source>
        <dbReference type="Proteomes" id="UP000807159"/>
    </source>
</evidence>
<dbReference type="PROSITE" id="PS50082">
    <property type="entry name" value="WD_REPEATS_2"/>
    <property type="match status" value="1"/>
</dbReference>
<reference evidence="5" key="1">
    <citation type="journal article" date="2021" name="J. Hered.">
        <title>Genome Assembly of Salicaceae Populus deltoides (Eastern Cottonwood) I-69 Based on Nanopore Sequencing and Hi-C Technologies.</title>
        <authorList>
            <person name="Bai S."/>
            <person name="Wu H."/>
            <person name="Zhang J."/>
            <person name="Pan Z."/>
            <person name="Zhao W."/>
            <person name="Li Z."/>
            <person name="Tong C."/>
        </authorList>
    </citation>
    <scope>NUCLEOTIDE SEQUENCE</scope>
    <source>
        <tissue evidence="5">Leaf</tissue>
    </source>
</reference>
<dbReference type="Proteomes" id="UP000807159">
    <property type="component" value="Chromosome 7"/>
</dbReference>
<dbReference type="PANTHER" id="PTHR44411:SF1">
    <property type="entry name" value="THO COMPLEX SUBUNIT 6 HOMOLOG"/>
    <property type="match status" value="1"/>
</dbReference>
<sequence>MVGCVCLILSYFFYGLCSFIVVRVKPNAFLQGHDGPAYDVKFYGNAEEDALLLSCGDDGRIRGWRWEEFMQSQVPVALQGNHIEPVVDMVNPQHKGPWGALSPIPENNAIAVDTQRGSIFSAAGDSCAYCWDVETCRIKMCFKGHLDYLYCIVARNSANQIITGSEDGSARLWDCRSGKCIRVIDSVKDEKFKGFSSSVSCVALDASESWLACGSGRSLSVWNLPASECVSRMCTRASIQDVIFSDNQILAVGAEPVMSRFDINGAVLSQIPSAPQSAFSVSVHPSGVTAVGGYEGLVDIISQFGSHYCTFHCQCV</sequence>
<evidence type="ECO:0000256" key="3">
    <source>
        <dbReference type="ARBA" id="ARBA00022737"/>
    </source>
</evidence>
<dbReference type="PANTHER" id="PTHR44411">
    <property type="entry name" value="THO COMPLEX SUBUNIT 6 HOMOLOG"/>
    <property type="match status" value="1"/>
</dbReference>
<accession>A0A8T2YFU3</accession>
<name>A0A8T2YFU3_POPDE</name>
<dbReference type="PROSITE" id="PS00678">
    <property type="entry name" value="WD_REPEATS_1"/>
    <property type="match status" value="1"/>
</dbReference>
<protein>
    <recommendedName>
        <fullName evidence="7">THO complex subunit 6</fullName>
    </recommendedName>
</protein>
<dbReference type="EMBL" id="JACEGQ020000007">
    <property type="protein sequence ID" value="KAH8503892.1"/>
    <property type="molecule type" value="Genomic_DNA"/>
</dbReference>
<dbReference type="GO" id="GO:0000346">
    <property type="term" value="C:transcription export complex"/>
    <property type="evidence" value="ECO:0007669"/>
    <property type="project" value="TreeGrafter"/>
</dbReference>
<comment type="similarity">
    <text evidence="1">Belongs to the WD repeat THOC6 family.</text>
</comment>
<dbReference type="SMART" id="SM00320">
    <property type="entry name" value="WD40"/>
    <property type="match status" value="5"/>
</dbReference>
<evidence type="ECO:0000256" key="2">
    <source>
        <dbReference type="ARBA" id="ARBA00022574"/>
    </source>
</evidence>
<proteinExistence type="inferred from homology"/>